<reference evidence="2" key="1">
    <citation type="submission" date="2020-05" db="EMBL/GenBank/DDBJ databases">
        <title>Phylogenomic resolution of chytrid fungi.</title>
        <authorList>
            <person name="Stajich J.E."/>
            <person name="Amses K."/>
            <person name="Simmons R."/>
            <person name="Seto K."/>
            <person name="Myers J."/>
            <person name="Bonds A."/>
            <person name="Quandt C.A."/>
            <person name="Barry K."/>
            <person name="Liu P."/>
            <person name="Grigoriev I."/>
            <person name="Longcore J.E."/>
            <person name="James T.Y."/>
        </authorList>
    </citation>
    <scope>NUCLEOTIDE SEQUENCE</scope>
    <source>
        <strain evidence="2">JEL0318</strain>
    </source>
</reference>
<accession>A0AAD5S2V0</accession>
<gene>
    <name evidence="2" type="ORF">HK097_002951</name>
</gene>
<dbReference type="Proteomes" id="UP001212841">
    <property type="component" value="Unassembled WGS sequence"/>
</dbReference>
<feature type="region of interest" description="Disordered" evidence="1">
    <location>
        <begin position="412"/>
        <end position="460"/>
    </location>
</feature>
<proteinExistence type="predicted"/>
<dbReference type="EMBL" id="JADGJD010001671">
    <property type="protein sequence ID" value="KAJ3039057.1"/>
    <property type="molecule type" value="Genomic_DNA"/>
</dbReference>
<feature type="region of interest" description="Disordered" evidence="1">
    <location>
        <begin position="283"/>
        <end position="395"/>
    </location>
</feature>
<evidence type="ECO:0000313" key="3">
    <source>
        <dbReference type="Proteomes" id="UP001212841"/>
    </source>
</evidence>
<dbReference type="AlphaFoldDB" id="A0AAD5S2V0"/>
<feature type="region of interest" description="Disordered" evidence="1">
    <location>
        <begin position="223"/>
        <end position="254"/>
    </location>
</feature>
<protein>
    <submittedName>
        <fullName evidence="2">Uncharacterized protein</fullName>
    </submittedName>
</protein>
<feature type="compositionally biased region" description="Polar residues" evidence="1">
    <location>
        <begin position="58"/>
        <end position="74"/>
    </location>
</feature>
<evidence type="ECO:0000313" key="2">
    <source>
        <dbReference type="EMBL" id="KAJ3039057.1"/>
    </source>
</evidence>
<feature type="compositionally biased region" description="Low complexity" evidence="1">
    <location>
        <begin position="412"/>
        <end position="421"/>
    </location>
</feature>
<organism evidence="2 3">
    <name type="scientific">Rhizophlyctis rosea</name>
    <dbReference type="NCBI Taxonomy" id="64517"/>
    <lineage>
        <taxon>Eukaryota</taxon>
        <taxon>Fungi</taxon>
        <taxon>Fungi incertae sedis</taxon>
        <taxon>Chytridiomycota</taxon>
        <taxon>Chytridiomycota incertae sedis</taxon>
        <taxon>Chytridiomycetes</taxon>
        <taxon>Rhizophlyctidales</taxon>
        <taxon>Rhizophlyctidaceae</taxon>
        <taxon>Rhizophlyctis</taxon>
    </lineage>
</organism>
<sequence length="527" mass="57635">MSRYSRVPTHSDDTPLTRKPSKPSLHPSSDSDSESSPTSPLSHPAHFIKLIGTPKTLSNAAQTPTTLPLSTTGQPIKPLASSPESPNDNDNVVDVLDAQNEDPFTLEPFENLIQLHAEAGKDFILARVMTVDPNDETRFYFSYYAGHHINKVLFRTQPEEGLLHRMKAKNPLNNMTIVGDVHYYVITAASVKLMNSLTTKNTSRASIDSVSSIRSLIHNLSSAPQRTGRASELFNRYSRPKSPDGGDSGGGGMKLSRILQQAGLTVPANKRLHLVMRPTALEGTGDVAPLSPAESVFSNGESDKNWTFRSSGRPTSADPTLRSTTTENIPLLPTTSRRNSFDDAYADDSSNSKNQVRASLDSPRPQPQTNTPSYRPAPTTPRLHRRIRSTAFSNSSSKSLSIPEWIQLHAVSSNPSSQPNAPSKPPKLIITPSTTSHRRKKPTPELESQPPSPSSPTPLQTYIATYHSTDDDFLMNASIRTYFRENALESTDAVLFTIPKANEVGMMEGMEQHPALMNFVYAVAGEG</sequence>
<feature type="compositionally biased region" description="Low complexity" evidence="1">
    <location>
        <begin position="22"/>
        <end position="44"/>
    </location>
</feature>
<feature type="compositionally biased region" description="Polar residues" evidence="1">
    <location>
        <begin position="348"/>
        <end position="357"/>
    </location>
</feature>
<dbReference type="InterPro" id="IPR031537">
    <property type="entry name" value="DUF5092"/>
</dbReference>
<feature type="non-terminal residue" evidence="2">
    <location>
        <position position="1"/>
    </location>
</feature>
<keyword evidence="3" id="KW-1185">Reference proteome</keyword>
<evidence type="ECO:0000256" key="1">
    <source>
        <dbReference type="SAM" id="MobiDB-lite"/>
    </source>
</evidence>
<feature type="region of interest" description="Disordered" evidence="1">
    <location>
        <begin position="1"/>
        <end position="45"/>
    </location>
</feature>
<feature type="region of interest" description="Disordered" evidence="1">
    <location>
        <begin position="58"/>
        <end position="91"/>
    </location>
</feature>
<comment type="caution">
    <text evidence="2">The sequence shown here is derived from an EMBL/GenBank/DDBJ whole genome shotgun (WGS) entry which is preliminary data.</text>
</comment>
<name>A0AAD5S2V0_9FUNG</name>
<dbReference type="Pfam" id="PF17010">
    <property type="entry name" value="DUF5092"/>
    <property type="match status" value="1"/>
</dbReference>
<feature type="compositionally biased region" description="Polar residues" evidence="1">
    <location>
        <begin position="307"/>
        <end position="338"/>
    </location>
</feature>